<dbReference type="EMBL" id="JAPFPW010000033">
    <property type="protein sequence ID" value="MCW7755346.1"/>
    <property type="molecule type" value="Genomic_DNA"/>
</dbReference>
<gene>
    <name evidence="1" type="ORF">OOT00_15285</name>
</gene>
<sequence length="267" mass="30461">MICSDKIAIIDLKYMSGNCSLSKICTKQYNSFQKRMIGKYAGEGKVFKGQIESAVIDVSMFSFENYILQAKKIHKGNALRDAKKSDKAGYYCKQFVWKNHIPDIVEINRSKALRSGGLMKDAYNRSIEDMGGYPVVYSELKEPDCIMHTTYNWGIFKKIPGYKQGSVETNEKLLAYIKLKRNGDLATYTSILGHGDYLKEGIMYNLHLNIMRWVQAKKEDPEPFKYILYGSINSGNDGLKQWKKRMLFEGRYIVICAEGVQNSASAL</sequence>
<dbReference type="RefSeq" id="WP_265426290.1">
    <property type="nucleotide sequence ID" value="NZ_JAPFPW010000033.1"/>
</dbReference>
<proteinExistence type="predicted"/>
<comment type="caution">
    <text evidence="1">The sequence shown here is derived from an EMBL/GenBank/DDBJ whole genome shotgun (WGS) entry which is preliminary data.</text>
</comment>
<organism evidence="1 2">
    <name type="scientific">Desulfobotulus pelophilus</name>
    <dbReference type="NCBI Taxonomy" id="2823377"/>
    <lineage>
        <taxon>Bacteria</taxon>
        <taxon>Pseudomonadati</taxon>
        <taxon>Thermodesulfobacteriota</taxon>
        <taxon>Desulfobacteria</taxon>
        <taxon>Desulfobacterales</taxon>
        <taxon>Desulfobacteraceae</taxon>
        <taxon>Desulfobotulus</taxon>
    </lineage>
</organism>
<accession>A0ABT3ND00</accession>
<protein>
    <submittedName>
        <fullName evidence="1">Uncharacterized protein</fullName>
    </submittedName>
</protein>
<reference evidence="1 2" key="1">
    <citation type="submission" date="2022-11" db="EMBL/GenBank/DDBJ databases">
        <title>Desulfobotulus tamanensis H1 sp. nov. - anaerobic, alkaliphilic, sulphate reducing bacterium isolated from terrestrial mud volcano.</title>
        <authorList>
            <person name="Frolova A."/>
            <person name="Merkel A.Y."/>
            <person name="Slobodkin A.I."/>
        </authorList>
    </citation>
    <scope>NUCLEOTIDE SEQUENCE [LARGE SCALE GENOMIC DNA]</scope>
    <source>
        <strain evidence="1 2">H1</strain>
    </source>
</reference>
<keyword evidence="2" id="KW-1185">Reference proteome</keyword>
<evidence type="ECO:0000313" key="1">
    <source>
        <dbReference type="EMBL" id="MCW7755346.1"/>
    </source>
</evidence>
<name>A0ABT3ND00_9BACT</name>
<dbReference type="Proteomes" id="UP001209681">
    <property type="component" value="Unassembled WGS sequence"/>
</dbReference>
<evidence type="ECO:0000313" key="2">
    <source>
        <dbReference type="Proteomes" id="UP001209681"/>
    </source>
</evidence>